<evidence type="ECO:0000313" key="8">
    <source>
        <dbReference type="Proteomes" id="UP000016935"/>
    </source>
</evidence>
<dbReference type="AlphaFoldDB" id="R0KB14"/>
<dbReference type="InterPro" id="IPR001356">
    <property type="entry name" value="HD"/>
</dbReference>
<gene>
    <name evidence="7" type="ORF">SETTUDRAFT_167068</name>
</gene>
<feature type="DNA-binding region" description="Homeobox" evidence="4">
    <location>
        <begin position="222"/>
        <end position="284"/>
    </location>
</feature>
<accession>R0KB14</accession>
<feature type="domain" description="Homeobox" evidence="6">
    <location>
        <begin position="220"/>
        <end position="283"/>
    </location>
</feature>
<dbReference type="SUPFAM" id="SSF46689">
    <property type="entry name" value="Homeodomain-like"/>
    <property type="match status" value="1"/>
</dbReference>
<feature type="region of interest" description="Disordered" evidence="5">
    <location>
        <begin position="313"/>
        <end position="360"/>
    </location>
</feature>
<dbReference type="HOGENOM" id="CLU_407665_0_0_1"/>
<dbReference type="PROSITE" id="PS50071">
    <property type="entry name" value="HOMEOBOX_2"/>
    <property type="match status" value="1"/>
</dbReference>
<keyword evidence="8" id="KW-1185">Reference proteome</keyword>
<dbReference type="STRING" id="671987.R0KB14"/>
<evidence type="ECO:0000313" key="7">
    <source>
        <dbReference type="EMBL" id="EOA90113.1"/>
    </source>
</evidence>
<dbReference type="CDD" id="cd00086">
    <property type="entry name" value="homeodomain"/>
    <property type="match status" value="1"/>
</dbReference>
<dbReference type="eggNOG" id="KOG0773">
    <property type="taxonomic scope" value="Eukaryota"/>
</dbReference>
<dbReference type="Pfam" id="PF05920">
    <property type="entry name" value="Homeobox_KN"/>
    <property type="match status" value="1"/>
</dbReference>
<keyword evidence="1 4" id="KW-0238">DNA-binding</keyword>
<keyword evidence="2 4" id="KW-0371">Homeobox</keyword>
<dbReference type="InterPro" id="IPR009057">
    <property type="entry name" value="Homeodomain-like_sf"/>
</dbReference>
<dbReference type="Gene3D" id="1.10.10.60">
    <property type="entry name" value="Homeodomain-like"/>
    <property type="match status" value="1"/>
</dbReference>
<dbReference type="InterPro" id="IPR008422">
    <property type="entry name" value="KN_HD"/>
</dbReference>
<dbReference type="PROSITE" id="PS00027">
    <property type="entry name" value="HOMEOBOX_1"/>
    <property type="match status" value="1"/>
</dbReference>
<dbReference type="OrthoDB" id="10056939at2759"/>
<proteinExistence type="predicted"/>
<evidence type="ECO:0000256" key="3">
    <source>
        <dbReference type="ARBA" id="ARBA00023242"/>
    </source>
</evidence>
<comment type="subcellular location">
    <subcellularLocation>
        <location evidence="4">Nucleus</location>
    </subcellularLocation>
</comment>
<dbReference type="GO" id="GO:0005634">
    <property type="term" value="C:nucleus"/>
    <property type="evidence" value="ECO:0007669"/>
    <property type="project" value="UniProtKB-SubCell"/>
</dbReference>
<evidence type="ECO:0000259" key="6">
    <source>
        <dbReference type="PROSITE" id="PS50071"/>
    </source>
</evidence>
<evidence type="ECO:0000256" key="5">
    <source>
        <dbReference type="SAM" id="MobiDB-lite"/>
    </source>
</evidence>
<feature type="compositionally biased region" description="Low complexity" evidence="5">
    <location>
        <begin position="543"/>
        <end position="561"/>
    </location>
</feature>
<dbReference type="InterPro" id="IPR017970">
    <property type="entry name" value="Homeobox_CS"/>
</dbReference>
<dbReference type="GeneID" id="19400028"/>
<reference evidence="7 8" key="1">
    <citation type="journal article" date="2012" name="PLoS Pathog.">
        <title>Diverse lifestyles and strategies of plant pathogenesis encoded in the genomes of eighteen Dothideomycetes fungi.</title>
        <authorList>
            <person name="Ohm R.A."/>
            <person name="Feau N."/>
            <person name="Henrissat B."/>
            <person name="Schoch C.L."/>
            <person name="Horwitz B.A."/>
            <person name="Barry K.W."/>
            <person name="Condon B.J."/>
            <person name="Copeland A.C."/>
            <person name="Dhillon B."/>
            <person name="Glaser F."/>
            <person name="Hesse C.N."/>
            <person name="Kosti I."/>
            <person name="LaButti K."/>
            <person name="Lindquist E.A."/>
            <person name="Lucas S."/>
            <person name="Salamov A.A."/>
            <person name="Bradshaw R.E."/>
            <person name="Ciuffetti L."/>
            <person name="Hamelin R.C."/>
            <person name="Kema G.H.J."/>
            <person name="Lawrence C."/>
            <person name="Scott J.A."/>
            <person name="Spatafora J.W."/>
            <person name="Turgeon B.G."/>
            <person name="de Wit P.J.G.M."/>
            <person name="Zhong S."/>
            <person name="Goodwin S.B."/>
            <person name="Grigoriev I.V."/>
        </authorList>
    </citation>
    <scope>NUCLEOTIDE SEQUENCE [LARGE SCALE GENOMIC DNA]</scope>
    <source>
        <strain evidence="8">28A</strain>
    </source>
</reference>
<dbReference type="RefSeq" id="XP_008022034.1">
    <property type="nucleotide sequence ID" value="XM_008023843.1"/>
</dbReference>
<dbReference type="InterPro" id="IPR050224">
    <property type="entry name" value="TALE_homeobox"/>
</dbReference>
<name>R0KB14_EXST2</name>
<protein>
    <recommendedName>
        <fullName evidence="6">Homeobox domain-containing protein</fullName>
    </recommendedName>
</protein>
<evidence type="ECO:0000256" key="4">
    <source>
        <dbReference type="PROSITE-ProRule" id="PRU00108"/>
    </source>
</evidence>
<feature type="region of interest" description="Disordered" evidence="5">
    <location>
        <begin position="536"/>
        <end position="580"/>
    </location>
</feature>
<dbReference type="Proteomes" id="UP000016935">
    <property type="component" value="Unassembled WGS sequence"/>
</dbReference>
<dbReference type="GO" id="GO:0000981">
    <property type="term" value="F:DNA-binding transcription factor activity, RNA polymerase II-specific"/>
    <property type="evidence" value="ECO:0007669"/>
    <property type="project" value="InterPro"/>
</dbReference>
<evidence type="ECO:0000256" key="1">
    <source>
        <dbReference type="ARBA" id="ARBA00023125"/>
    </source>
</evidence>
<dbReference type="SMART" id="SM00389">
    <property type="entry name" value="HOX"/>
    <property type="match status" value="1"/>
</dbReference>
<dbReference type="PANTHER" id="PTHR11850">
    <property type="entry name" value="HOMEOBOX PROTEIN TRANSCRIPTION FACTORS"/>
    <property type="match status" value="1"/>
</dbReference>
<keyword evidence="3 4" id="KW-0539">Nucleus</keyword>
<dbReference type="GO" id="GO:0003677">
    <property type="term" value="F:DNA binding"/>
    <property type="evidence" value="ECO:0007669"/>
    <property type="project" value="UniProtKB-UniRule"/>
</dbReference>
<organism evidence="7 8">
    <name type="scientific">Exserohilum turcicum (strain 28A)</name>
    <name type="common">Northern leaf blight fungus</name>
    <name type="synonym">Setosphaeria turcica</name>
    <dbReference type="NCBI Taxonomy" id="671987"/>
    <lineage>
        <taxon>Eukaryota</taxon>
        <taxon>Fungi</taxon>
        <taxon>Dikarya</taxon>
        <taxon>Ascomycota</taxon>
        <taxon>Pezizomycotina</taxon>
        <taxon>Dothideomycetes</taxon>
        <taxon>Pleosporomycetidae</taxon>
        <taxon>Pleosporales</taxon>
        <taxon>Pleosporineae</taxon>
        <taxon>Pleosporaceae</taxon>
        <taxon>Exserohilum</taxon>
    </lineage>
</organism>
<dbReference type="EMBL" id="KB908493">
    <property type="protein sequence ID" value="EOA90113.1"/>
    <property type="molecule type" value="Genomic_DNA"/>
</dbReference>
<sequence length="691" mass="76683">MLPPKGKSKAASIWSFDSGYGSNTLEEEESSHADFFWDTPSQEPFAALQQQFNWGSGEPYKVQVEGQLRLQRLGSPTAPVTTKLNVFTTKLASTSDARLQASGTEQECVLCRLWRITNPGENLKCDECSRKAALSSEATFSPEIIEQFGTEQVVTPIALQVEPANTLSLEHVSNRNGSGRCSACEISAFLAQDPTRTCASCTLDMSSPESPSAASKIKRSCARRPPTKLESHALRCLKKWLRENSSNPYPDVDTKRDLAQQCGITEKQVTTWFTNARARRRVANYTEKSGSGLEEGTWTMDESGMRVAPFLDSSSAHQGSESSRHIGNDGSQKPSSSRRGKKKDYSHLGPPSPASERKLAKPFVPALETIPQDNRAPNMWQCTFCYQNVAPKSWRRHEETQHRPKRKWTCLHTGPLLHLPAPCSSQLTPSCAFCMLQNPSEEHLRDSHRIHECMAKPEEDRTFLRPDHLRQHVKNFHQATLSDSVRDLWRRDGGGSSMRKDSIEHWTCGFCALQISTWDARQTHISGHFKNGATMSEWKCRDPSSSSSSSSPCPLSSSSSSNAVARASRKRRTSSDGDPNVIAKLARNITGLSIRQQSLAACADDHHDECNLDSTHQQQPHLKTEDEASSVLPPDILFTSFTTGVYGEALDFAGTESAAEDDDMFASYFADAEDFWLGMEGGDEDGFVDFW</sequence>
<evidence type="ECO:0000256" key="2">
    <source>
        <dbReference type="ARBA" id="ARBA00023155"/>
    </source>
</evidence>
<reference evidence="7 8" key="2">
    <citation type="journal article" date="2013" name="PLoS Genet.">
        <title>Comparative genome structure, secondary metabolite, and effector coding capacity across Cochliobolus pathogens.</title>
        <authorList>
            <person name="Condon B.J."/>
            <person name="Leng Y."/>
            <person name="Wu D."/>
            <person name="Bushley K.E."/>
            <person name="Ohm R.A."/>
            <person name="Otillar R."/>
            <person name="Martin J."/>
            <person name="Schackwitz W."/>
            <person name="Grimwood J."/>
            <person name="MohdZainudin N."/>
            <person name="Xue C."/>
            <person name="Wang R."/>
            <person name="Manning V.A."/>
            <person name="Dhillon B."/>
            <person name="Tu Z.J."/>
            <person name="Steffenson B.J."/>
            <person name="Salamov A."/>
            <person name="Sun H."/>
            <person name="Lowry S."/>
            <person name="LaButti K."/>
            <person name="Han J."/>
            <person name="Copeland A."/>
            <person name="Lindquist E."/>
            <person name="Barry K."/>
            <person name="Schmutz J."/>
            <person name="Baker S.E."/>
            <person name="Ciuffetti L.M."/>
            <person name="Grigoriev I.V."/>
            <person name="Zhong S."/>
            <person name="Turgeon B.G."/>
        </authorList>
    </citation>
    <scope>NUCLEOTIDE SEQUENCE [LARGE SCALE GENOMIC DNA]</scope>
    <source>
        <strain evidence="8">28A</strain>
    </source>
</reference>